<evidence type="ECO:0000313" key="2">
    <source>
        <dbReference type="Proteomes" id="UP000320300"/>
    </source>
</evidence>
<evidence type="ECO:0000313" key="1">
    <source>
        <dbReference type="EMBL" id="SMO53711.1"/>
    </source>
</evidence>
<dbReference type="OrthoDB" id="1496042at2"/>
<protein>
    <submittedName>
        <fullName evidence="1">Uncharacterized protein</fullName>
    </submittedName>
</protein>
<dbReference type="RefSeq" id="WP_142527370.1">
    <property type="nucleotide sequence ID" value="NZ_CBCSJO010000004.1"/>
</dbReference>
<accession>A0A521C4F5</accession>
<dbReference type="EMBL" id="FXTN01000003">
    <property type="protein sequence ID" value="SMO53711.1"/>
    <property type="molecule type" value="Genomic_DNA"/>
</dbReference>
<gene>
    <name evidence="1" type="ORF">SAMN06265348_103165</name>
</gene>
<proteinExistence type="predicted"/>
<reference evidence="1 2" key="1">
    <citation type="submission" date="2017-05" db="EMBL/GenBank/DDBJ databases">
        <authorList>
            <person name="Varghese N."/>
            <person name="Submissions S."/>
        </authorList>
    </citation>
    <scope>NUCLEOTIDE SEQUENCE [LARGE SCALE GENOMIC DNA]</scope>
    <source>
        <strain evidence="1 2">DSM 19036</strain>
    </source>
</reference>
<sequence>MKNLMEVLAIGSFVEDPQNYSDLKDFWKHTFTDLTGLPATAYVNNQYGNGKEILDGNPIFTSVLDGSRGIRIIQTEFDDGQPALSSWINETTIADSRFEELVIALQLSFDTFTDTSQLIRLYADETLTPAILESINEKYSA</sequence>
<dbReference type="Proteomes" id="UP000320300">
    <property type="component" value="Unassembled WGS sequence"/>
</dbReference>
<dbReference type="AlphaFoldDB" id="A0A521C4F5"/>
<keyword evidence="2" id="KW-1185">Reference proteome</keyword>
<name>A0A521C4F5_9SPHI</name>
<organism evidence="1 2">
    <name type="scientific">Pedobacter westerhofensis</name>
    <dbReference type="NCBI Taxonomy" id="425512"/>
    <lineage>
        <taxon>Bacteria</taxon>
        <taxon>Pseudomonadati</taxon>
        <taxon>Bacteroidota</taxon>
        <taxon>Sphingobacteriia</taxon>
        <taxon>Sphingobacteriales</taxon>
        <taxon>Sphingobacteriaceae</taxon>
        <taxon>Pedobacter</taxon>
    </lineage>
</organism>